<feature type="disulfide bond" evidence="11">
    <location>
        <begin position="186"/>
        <end position="213"/>
    </location>
</feature>
<evidence type="ECO:0000256" key="6">
    <source>
        <dbReference type="ARBA" id="ARBA00022989"/>
    </source>
</evidence>
<dbReference type="InterPro" id="IPR013806">
    <property type="entry name" value="Kringle-like"/>
</dbReference>
<dbReference type="InterPro" id="IPR000562">
    <property type="entry name" value="FN_type2_dom"/>
</dbReference>
<dbReference type="SUPFAM" id="SSF57440">
    <property type="entry name" value="Kringle-like"/>
    <property type="match status" value="1"/>
</dbReference>
<feature type="domain" description="C-type lectin" evidence="12">
    <location>
        <begin position="650"/>
        <end position="773"/>
    </location>
</feature>
<dbReference type="SMART" id="SM00458">
    <property type="entry name" value="RICIN"/>
    <property type="match status" value="1"/>
</dbReference>
<keyword evidence="4" id="KW-0732">Signal</keyword>
<feature type="disulfide bond" evidence="11">
    <location>
        <begin position="172"/>
        <end position="198"/>
    </location>
</feature>
<evidence type="ECO:0000256" key="2">
    <source>
        <dbReference type="ARBA" id="ARBA00022583"/>
    </source>
</evidence>
<dbReference type="Gene3D" id="2.80.10.50">
    <property type="match status" value="1"/>
</dbReference>
<evidence type="ECO:0000256" key="4">
    <source>
        <dbReference type="ARBA" id="ARBA00022729"/>
    </source>
</evidence>
<dbReference type="Gene3D" id="3.10.100.10">
    <property type="entry name" value="Mannose-Binding Protein A, subunit A"/>
    <property type="match status" value="4"/>
</dbReference>
<dbReference type="Bgee" id="ENSNBRG00000019624">
    <property type="expression patterns" value="Expressed in testis"/>
</dbReference>
<dbReference type="PROSITE" id="PS00615">
    <property type="entry name" value="C_TYPE_LECTIN_1"/>
    <property type="match status" value="1"/>
</dbReference>
<dbReference type="CDD" id="cd00062">
    <property type="entry name" value="FN2"/>
    <property type="match status" value="1"/>
</dbReference>
<dbReference type="Pfam" id="PF00059">
    <property type="entry name" value="Lectin_C"/>
    <property type="match status" value="2"/>
</dbReference>
<dbReference type="Pfam" id="PF24562">
    <property type="entry name" value="CysR_MRC2_N"/>
    <property type="match status" value="1"/>
</dbReference>
<dbReference type="InterPro" id="IPR016187">
    <property type="entry name" value="CTDL_fold"/>
</dbReference>
<organism evidence="14 15">
    <name type="scientific">Neolamprologus brichardi</name>
    <name type="common">Fairy cichlid</name>
    <name type="synonym">Lamprologus brichardi</name>
    <dbReference type="NCBI Taxonomy" id="32507"/>
    <lineage>
        <taxon>Eukaryota</taxon>
        <taxon>Metazoa</taxon>
        <taxon>Chordata</taxon>
        <taxon>Craniata</taxon>
        <taxon>Vertebrata</taxon>
        <taxon>Euteleostomi</taxon>
        <taxon>Actinopterygii</taxon>
        <taxon>Neopterygii</taxon>
        <taxon>Teleostei</taxon>
        <taxon>Neoteleostei</taxon>
        <taxon>Acanthomorphata</taxon>
        <taxon>Ovalentaria</taxon>
        <taxon>Cichlomorphae</taxon>
        <taxon>Cichliformes</taxon>
        <taxon>Cichlidae</taxon>
        <taxon>African cichlids</taxon>
        <taxon>Pseudocrenilabrinae</taxon>
        <taxon>Lamprologini</taxon>
        <taxon>Neolamprologus</taxon>
    </lineage>
</organism>
<dbReference type="PRINTS" id="PR00013">
    <property type="entry name" value="FNTYPEII"/>
</dbReference>
<keyword evidence="7" id="KW-0472">Membrane</keyword>
<dbReference type="InterPro" id="IPR001304">
    <property type="entry name" value="C-type_lectin-like"/>
</dbReference>
<protein>
    <submittedName>
        <fullName evidence="14">Phospholipase A2 receptor 1</fullName>
    </submittedName>
</protein>
<keyword evidence="5" id="KW-0677">Repeat</keyword>
<dbReference type="InterPro" id="IPR036943">
    <property type="entry name" value="FN_type2_sf"/>
</dbReference>
<dbReference type="GeneTree" id="ENSGT01050000244842"/>
<keyword evidence="15" id="KW-1185">Reference proteome</keyword>
<dbReference type="GO" id="GO:0006897">
    <property type="term" value="P:endocytosis"/>
    <property type="evidence" value="ECO:0007669"/>
    <property type="project" value="UniProtKB-KW"/>
</dbReference>
<evidence type="ECO:0000256" key="10">
    <source>
        <dbReference type="ARBA" id="ARBA00023180"/>
    </source>
</evidence>
<dbReference type="Pfam" id="PF00040">
    <property type="entry name" value="fn2"/>
    <property type="match status" value="1"/>
</dbReference>
<dbReference type="SUPFAM" id="SSF56436">
    <property type="entry name" value="C-type lectin-like"/>
    <property type="match status" value="5"/>
</dbReference>
<proteinExistence type="predicted"/>
<accession>A0A3Q4HY85</accession>
<evidence type="ECO:0000259" key="12">
    <source>
        <dbReference type="PROSITE" id="PS50041"/>
    </source>
</evidence>
<feature type="domain" description="C-type lectin" evidence="12">
    <location>
        <begin position="351"/>
        <end position="455"/>
    </location>
</feature>
<dbReference type="AlphaFoldDB" id="A0A3Q4HY85"/>
<dbReference type="PROSITE" id="PS00023">
    <property type="entry name" value="FN2_1"/>
    <property type="match status" value="1"/>
</dbReference>
<dbReference type="InterPro" id="IPR000772">
    <property type="entry name" value="Ricin_B_lectin"/>
</dbReference>
<dbReference type="InterPro" id="IPR035992">
    <property type="entry name" value="Ricin_B-like_lectins"/>
</dbReference>
<dbReference type="PROSITE" id="PS51092">
    <property type="entry name" value="FN2_2"/>
    <property type="match status" value="1"/>
</dbReference>
<keyword evidence="2" id="KW-0254">Endocytosis</keyword>
<evidence type="ECO:0000256" key="7">
    <source>
        <dbReference type="ARBA" id="ARBA00023136"/>
    </source>
</evidence>
<dbReference type="GO" id="GO:0016020">
    <property type="term" value="C:membrane"/>
    <property type="evidence" value="ECO:0007669"/>
    <property type="project" value="UniProtKB-SubCell"/>
</dbReference>
<dbReference type="InterPro" id="IPR018378">
    <property type="entry name" value="C-type_lectin_CS"/>
</dbReference>
<dbReference type="CDD" id="cd00037">
    <property type="entry name" value="CLECT"/>
    <property type="match status" value="3"/>
</dbReference>
<comment type="subcellular location">
    <subcellularLocation>
        <location evidence="1">Membrane</location>
        <topology evidence="1">Single-pass membrane protein</topology>
    </subcellularLocation>
</comment>
<dbReference type="PANTHER" id="PTHR22803">
    <property type="entry name" value="MANNOSE, PHOSPHOLIPASE, LECTIN RECEPTOR RELATED"/>
    <property type="match status" value="1"/>
</dbReference>
<evidence type="ECO:0000256" key="9">
    <source>
        <dbReference type="ARBA" id="ARBA00023170"/>
    </source>
</evidence>
<dbReference type="InterPro" id="IPR016186">
    <property type="entry name" value="C-type_lectin-like/link_sf"/>
</dbReference>
<dbReference type="FunFam" id="2.10.10.10:FF:000001">
    <property type="entry name" value="Fibronectin 1a isoform 1"/>
    <property type="match status" value="1"/>
</dbReference>
<name>A0A3Q4HY85_NEOBR</name>
<feature type="domain" description="Fibronectin type-II" evidence="13">
    <location>
        <begin position="167"/>
        <end position="215"/>
    </location>
</feature>
<dbReference type="SMART" id="SM00034">
    <property type="entry name" value="CLECT"/>
    <property type="match status" value="4"/>
</dbReference>
<dbReference type="SMART" id="SM00059">
    <property type="entry name" value="FN2"/>
    <property type="match status" value="1"/>
</dbReference>
<evidence type="ECO:0000259" key="13">
    <source>
        <dbReference type="PROSITE" id="PS51092"/>
    </source>
</evidence>
<dbReference type="Gene3D" id="2.10.10.10">
    <property type="entry name" value="Fibronectin, type II, collagen-binding"/>
    <property type="match status" value="1"/>
</dbReference>
<reference evidence="14" key="2">
    <citation type="submission" date="2025-09" db="UniProtKB">
        <authorList>
            <consortium name="Ensembl"/>
        </authorList>
    </citation>
    <scope>IDENTIFICATION</scope>
</reference>
<evidence type="ECO:0000256" key="1">
    <source>
        <dbReference type="ARBA" id="ARBA00004167"/>
    </source>
</evidence>
<feature type="domain" description="C-type lectin" evidence="12">
    <location>
        <begin position="515"/>
        <end position="606"/>
    </location>
</feature>
<keyword evidence="3" id="KW-0812">Transmembrane</keyword>
<keyword evidence="9" id="KW-0675">Receptor</keyword>
<dbReference type="Ensembl" id="ENSNBRT00000026884.1">
    <property type="protein sequence ID" value="ENSNBRP00000026193.1"/>
    <property type="gene ID" value="ENSNBRG00000019624.1"/>
</dbReference>
<evidence type="ECO:0000313" key="15">
    <source>
        <dbReference type="Proteomes" id="UP000261580"/>
    </source>
</evidence>
<dbReference type="PROSITE" id="PS50041">
    <property type="entry name" value="C_TYPE_LECTIN_2"/>
    <property type="match status" value="4"/>
</dbReference>
<evidence type="ECO:0000313" key="14">
    <source>
        <dbReference type="Ensembl" id="ENSNBRP00000026193.1"/>
    </source>
</evidence>
<evidence type="ECO:0000256" key="5">
    <source>
        <dbReference type="ARBA" id="ARBA00022737"/>
    </source>
</evidence>
<dbReference type="PROSITE" id="PS50231">
    <property type="entry name" value="RICIN_B_LECTIN"/>
    <property type="match status" value="1"/>
</dbReference>
<evidence type="ECO:0000256" key="3">
    <source>
        <dbReference type="ARBA" id="ARBA00022692"/>
    </source>
</evidence>
<dbReference type="SUPFAM" id="SSF50370">
    <property type="entry name" value="Ricin B-like lectins"/>
    <property type="match status" value="1"/>
</dbReference>
<evidence type="ECO:0000256" key="8">
    <source>
        <dbReference type="ARBA" id="ARBA00023157"/>
    </source>
</evidence>
<dbReference type="InterPro" id="IPR050111">
    <property type="entry name" value="C-type_lectin/snaclec_domain"/>
</dbReference>
<reference evidence="14" key="1">
    <citation type="submission" date="2025-08" db="UniProtKB">
        <authorList>
            <consortium name="Ensembl"/>
        </authorList>
    </citation>
    <scope>IDENTIFICATION</scope>
</reference>
<feature type="domain" description="C-type lectin" evidence="12">
    <location>
        <begin position="233"/>
        <end position="330"/>
    </location>
</feature>
<keyword evidence="8 11" id="KW-1015">Disulfide bond</keyword>
<keyword evidence="10" id="KW-0325">Glycoprotein</keyword>
<dbReference type="Proteomes" id="UP000261580">
    <property type="component" value="Unassembled WGS sequence"/>
</dbReference>
<keyword evidence="6" id="KW-1133">Transmembrane helix</keyword>
<sequence length="917" mass="104537">MHSLLFTAHVHTNCPTLPRFIRFSSSLNHFLPEKGLFILESEPLKQCISANRSKLVLEDCERPTRRMLWKWVSQHRLFNLGTSACLGLNISDSTQPLGMFECDVSLPVLWWRCNGNTLYGASQWRVTVIRGKQPKTSCVPCLHKIFLTSSETWHVLFTDIHTLLGNAHGMPCAFPFKYNNQWYSECTTEGREDHLLWCSTTPRYDKGERWGFCPVQVSGCEHFWESNQELRACYQFNLYTIQTWSQALSTCQAQGGNLLSITSLAEHKYIRGTAHVKKDTRTPTKPFYHLCPSDLPASPLQDNKQCGVYSGFEGHWQSLSCESALPYICKKTPNGTRGYIDTECADGWWPHNGFCYRVLPEAEVGSWAESSQECHSYGANLTSIHSLSEVEITEVWIGLWKQALLPAVEWSDGSPVTLTLWHQYHPLHNLTDGTLCTKVDRKVGNPVEREPDNGCFCGGGLGLEEARPFLLHGDRSRTELRRCPDGVLLQGFSSHGGKQVIYQFIFEFVILSFYSHSLAPPAGRFEQAFVNSLLSESGAKSSMYYWIGLRDQDKGRKGEYRWLHHNGSSLPLTFTNWNKHQPGISTGGCVAMSGGPALGRWEVKDCKVHKALAVCKQNIRSYHDVQLPEHHIDAYAPCPPGWESNSGLLHCFKVFHSEKVLMKRSWVEADFFCQALGAQLASFQHYEEQVFVKQLLGTMFEGSHGARRFWVGLNKRDPEYAGAWEWSDGSPVSWQRHSLSRLEDDRRDCAAYSDLTNTFMPQLCDSKHEWVCKLSRGKHVRTLRRVTILINNIFFHLFLCRWSDKTTVDFQKFDEVAVDDDLRRRRACVTMSSSSGKRVHMETLALVRVYYPMPALRSALYVAGKWALSRCSDLHGYVCKRETVSVVETPREPHYIGGCPEKWLYFGHKVQINACCL</sequence>
<evidence type="ECO:0000256" key="11">
    <source>
        <dbReference type="PROSITE-ProRule" id="PRU00479"/>
    </source>
</evidence>